<keyword evidence="1" id="KW-0812">Transmembrane</keyword>
<dbReference type="STRING" id="498761.HM1_3071"/>
<dbReference type="Proteomes" id="UP000008550">
    <property type="component" value="Chromosome"/>
</dbReference>
<dbReference type="EMBL" id="CP000930">
    <property type="protein sequence ID" value="ABZ85575.1"/>
    <property type="molecule type" value="Genomic_DNA"/>
</dbReference>
<keyword evidence="1" id="KW-0472">Membrane</keyword>
<gene>
    <name evidence="2" type="ORF">HM1_3071</name>
</gene>
<protein>
    <recommendedName>
        <fullName evidence="4">FeoB-associated Cys-rich membrane protein</fullName>
    </recommendedName>
</protein>
<keyword evidence="1" id="KW-1133">Transmembrane helix</keyword>
<sequence length="79" mass="8408">MEVITAFLATAGLALAIGWLTLRGFYREAKNLKEGSCHCASGGCSGCDGKCACRSDECFETAKEPSCCGREGSNSCYYF</sequence>
<feature type="transmembrane region" description="Helical" evidence="1">
    <location>
        <begin position="6"/>
        <end position="26"/>
    </location>
</feature>
<dbReference type="KEGG" id="hmo:HM1_3071"/>
<proteinExistence type="predicted"/>
<evidence type="ECO:0000313" key="3">
    <source>
        <dbReference type="Proteomes" id="UP000008550"/>
    </source>
</evidence>
<evidence type="ECO:0000256" key="1">
    <source>
        <dbReference type="SAM" id="Phobius"/>
    </source>
</evidence>
<dbReference type="AlphaFoldDB" id="B0TE93"/>
<reference evidence="2 3" key="1">
    <citation type="journal article" date="2008" name="J. Bacteriol.">
        <title>The genome of Heliobacterium modesticaldum, a phototrophic representative of the Firmicutes containing the simplest photosynthetic apparatus.</title>
        <authorList>
            <person name="Sattley W.M."/>
            <person name="Madigan M.T."/>
            <person name="Swingley W.D."/>
            <person name="Cheung P.C."/>
            <person name="Clocksin K.M."/>
            <person name="Conrad A.L."/>
            <person name="Dejesa L.C."/>
            <person name="Honchak B.M."/>
            <person name="Jung D.O."/>
            <person name="Karbach L.E."/>
            <person name="Kurdoglu A."/>
            <person name="Lahiri S."/>
            <person name="Mastrian S.D."/>
            <person name="Page L.E."/>
            <person name="Taylor H.L."/>
            <person name="Wang Z.T."/>
            <person name="Raymond J."/>
            <person name="Chen M."/>
            <person name="Blankenship R.E."/>
            <person name="Touchman J.W."/>
        </authorList>
    </citation>
    <scope>NUCLEOTIDE SEQUENCE [LARGE SCALE GENOMIC DNA]</scope>
    <source>
        <strain evidence="3">ATCC 51547 / Ice1</strain>
    </source>
</reference>
<name>B0TE93_HELMI</name>
<accession>B0TE93</accession>
<evidence type="ECO:0008006" key="4">
    <source>
        <dbReference type="Google" id="ProtNLM"/>
    </source>
</evidence>
<keyword evidence="3" id="KW-1185">Reference proteome</keyword>
<evidence type="ECO:0000313" key="2">
    <source>
        <dbReference type="EMBL" id="ABZ85575.1"/>
    </source>
</evidence>
<organism evidence="2 3">
    <name type="scientific">Heliobacterium modesticaldum (strain ATCC 51547 / Ice1)</name>
    <dbReference type="NCBI Taxonomy" id="498761"/>
    <lineage>
        <taxon>Bacteria</taxon>
        <taxon>Bacillati</taxon>
        <taxon>Bacillota</taxon>
        <taxon>Clostridia</taxon>
        <taxon>Eubacteriales</taxon>
        <taxon>Heliobacteriaceae</taxon>
        <taxon>Heliomicrobium</taxon>
    </lineage>
</organism>
<dbReference type="RefSeq" id="WP_012284050.1">
    <property type="nucleotide sequence ID" value="NC_010337.2"/>
</dbReference>
<dbReference type="HOGENOM" id="CLU_2601237_0_0_9"/>